<keyword evidence="10" id="KW-1185">Reference proteome</keyword>
<feature type="transmembrane region" description="Helical" evidence="7">
    <location>
        <begin position="278"/>
        <end position="298"/>
    </location>
</feature>
<organism evidence="9 10">
    <name type="scientific">Fusarium oxysporum f. sp. cubense (strain race 4)</name>
    <name type="common">Panama disease fungus</name>
    <dbReference type="NCBI Taxonomy" id="2502994"/>
    <lineage>
        <taxon>Eukaryota</taxon>
        <taxon>Fungi</taxon>
        <taxon>Dikarya</taxon>
        <taxon>Ascomycota</taxon>
        <taxon>Pezizomycotina</taxon>
        <taxon>Sordariomycetes</taxon>
        <taxon>Hypocreomycetidae</taxon>
        <taxon>Hypocreales</taxon>
        <taxon>Nectriaceae</taxon>
        <taxon>Fusarium</taxon>
        <taxon>Fusarium oxysporum species complex</taxon>
    </lineage>
</organism>
<dbReference type="GO" id="GO:0022857">
    <property type="term" value="F:transmembrane transporter activity"/>
    <property type="evidence" value="ECO:0007669"/>
    <property type="project" value="InterPro"/>
</dbReference>
<dbReference type="Gene3D" id="1.20.1720.10">
    <property type="entry name" value="Multidrug resistance protein D"/>
    <property type="match status" value="1"/>
</dbReference>
<feature type="compositionally biased region" description="Low complexity" evidence="6">
    <location>
        <begin position="1"/>
        <end position="13"/>
    </location>
</feature>
<evidence type="ECO:0000256" key="5">
    <source>
        <dbReference type="ARBA" id="ARBA00023180"/>
    </source>
</evidence>
<feature type="compositionally biased region" description="Polar residues" evidence="6">
    <location>
        <begin position="14"/>
        <end position="25"/>
    </location>
</feature>
<feature type="region of interest" description="Disordered" evidence="6">
    <location>
        <begin position="1"/>
        <end position="32"/>
    </location>
</feature>
<evidence type="ECO:0000259" key="8">
    <source>
        <dbReference type="PROSITE" id="PS50850"/>
    </source>
</evidence>
<feature type="transmembrane region" description="Helical" evidence="7">
    <location>
        <begin position="244"/>
        <end position="266"/>
    </location>
</feature>
<dbReference type="PROSITE" id="PS50850">
    <property type="entry name" value="MFS"/>
    <property type="match status" value="1"/>
</dbReference>
<evidence type="ECO:0000256" key="4">
    <source>
        <dbReference type="ARBA" id="ARBA00023136"/>
    </source>
</evidence>
<keyword evidence="3 7" id="KW-1133">Transmembrane helix</keyword>
<dbReference type="SUPFAM" id="SSF103473">
    <property type="entry name" value="MFS general substrate transporter"/>
    <property type="match status" value="1"/>
</dbReference>
<evidence type="ECO:0000256" key="1">
    <source>
        <dbReference type="ARBA" id="ARBA00004141"/>
    </source>
</evidence>
<evidence type="ECO:0000256" key="2">
    <source>
        <dbReference type="ARBA" id="ARBA00022692"/>
    </source>
</evidence>
<keyword evidence="4 7" id="KW-0472">Membrane</keyword>
<dbReference type="GO" id="GO:0016020">
    <property type="term" value="C:membrane"/>
    <property type="evidence" value="ECO:0007669"/>
    <property type="project" value="UniProtKB-SubCell"/>
</dbReference>
<dbReference type="HOGENOM" id="CLU_000960_27_5_1"/>
<feature type="transmembrane region" description="Helical" evidence="7">
    <location>
        <begin position="204"/>
        <end position="224"/>
    </location>
</feature>
<feature type="transmembrane region" description="Helical" evidence="7">
    <location>
        <begin position="413"/>
        <end position="434"/>
    </location>
</feature>
<feature type="transmembrane region" description="Helical" evidence="7">
    <location>
        <begin position="140"/>
        <end position="161"/>
    </location>
</feature>
<evidence type="ECO:0000256" key="7">
    <source>
        <dbReference type="SAM" id="Phobius"/>
    </source>
</evidence>
<dbReference type="PANTHER" id="PTHR42718:SF27">
    <property type="entry name" value="TRANSPORTER, PUTATIVE-RELATED"/>
    <property type="match status" value="1"/>
</dbReference>
<accession>N1RVC0</accession>
<comment type="subcellular location">
    <subcellularLocation>
        <location evidence="1">Membrane</location>
        <topology evidence="1">Multi-pass membrane protein</topology>
    </subcellularLocation>
</comment>
<evidence type="ECO:0000256" key="6">
    <source>
        <dbReference type="SAM" id="MobiDB-lite"/>
    </source>
</evidence>
<evidence type="ECO:0000313" key="10">
    <source>
        <dbReference type="Proteomes" id="UP000016929"/>
    </source>
</evidence>
<evidence type="ECO:0000256" key="3">
    <source>
        <dbReference type="ARBA" id="ARBA00022989"/>
    </source>
</evidence>
<feature type="transmembrane region" description="Helical" evidence="7">
    <location>
        <begin position="84"/>
        <end position="107"/>
    </location>
</feature>
<reference evidence="10" key="1">
    <citation type="submission" date="2012-09" db="EMBL/GenBank/DDBJ databases">
        <title>Genome sequencing and comparative transcriptomics of race 1 and race 4 of banana pathogen: Fusarium oxysporum f. sp. cubense.</title>
        <authorList>
            <person name="Fang X."/>
            <person name="Huang J."/>
        </authorList>
    </citation>
    <scope>NUCLEOTIDE SEQUENCE [LARGE SCALE GENOMIC DNA]</scope>
    <source>
        <strain evidence="10">race 4</strain>
    </source>
</reference>
<reference evidence="10" key="2">
    <citation type="journal article" date="2014" name="PLoS ONE">
        <title>Genome and Transcriptome Analysis of the Fungal Pathogen Fusarium oxysporum f. sp. cubense Causing Banana Vascular Wilt Disease.</title>
        <authorList>
            <person name="Guo L."/>
            <person name="Han L."/>
            <person name="Yang L."/>
            <person name="Zeng H."/>
            <person name="Fan D."/>
            <person name="Zhu Y."/>
            <person name="Feng Y."/>
            <person name="Wang G."/>
            <person name="Peng C."/>
            <person name="Jiang X."/>
            <person name="Zhou D."/>
            <person name="Ni P."/>
            <person name="Liang C."/>
            <person name="Liu L."/>
            <person name="Wang J."/>
            <person name="Mao C."/>
            <person name="Fang X."/>
            <person name="Peng M."/>
            <person name="Huang J."/>
        </authorList>
    </citation>
    <scope>NUCLEOTIDE SEQUENCE [LARGE SCALE GENOMIC DNA]</scope>
    <source>
        <strain evidence="10">race 4</strain>
    </source>
</reference>
<dbReference type="InterPro" id="IPR036259">
    <property type="entry name" value="MFS_trans_sf"/>
</dbReference>
<feature type="transmembrane region" description="Helical" evidence="7">
    <location>
        <begin position="113"/>
        <end position="133"/>
    </location>
</feature>
<feature type="transmembrane region" description="Helical" evidence="7">
    <location>
        <begin position="318"/>
        <end position="343"/>
    </location>
</feature>
<dbReference type="AlphaFoldDB" id="N1RVC0"/>
<keyword evidence="2 7" id="KW-0812">Transmembrane</keyword>
<gene>
    <name evidence="9" type="ORF">FOC4_g10000374</name>
</gene>
<dbReference type="EMBL" id="KB726330">
    <property type="protein sequence ID" value="EMT69809.1"/>
    <property type="molecule type" value="Genomic_DNA"/>
</dbReference>
<protein>
    <submittedName>
        <fullName evidence="9">Methylenomycin A resistance protein</fullName>
    </submittedName>
</protein>
<dbReference type="Gene3D" id="1.20.1250.20">
    <property type="entry name" value="MFS general substrate transporter like domains"/>
    <property type="match status" value="1"/>
</dbReference>
<name>N1RVC0_FUSC4</name>
<dbReference type="OrthoDB" id="2130629at2759"/>
<feature type="domain" description="Major facilitator superfamily (MFS) profile" evidence="8">
    <location>
        <begin position="43"/>
        <end position="515"/>
    </location>
</feature>
<dbReference type="Proteomes" id="UP000016929">
    <property type="component" value="Unassembled WGS sequence"/>
</dbReference>
<feature type="transmembrane region" description="Helical" evidence="7">
    <location>
        <begin position="355"/>
        <end position="377"/>
    </location>
</feature>
<proteinExistence type="predicted"/>
<dbReference type="InterPro" id="IPR020846">
    <property type="entry name" value="MFS_dom"/>
</dbReference>
<sequence length="522" mass="56084">MNLPSLESSSSLSRKPTSDVQLATSSDEDSQAADMKTSSSTFFIRRVVTIAYLCGVNVTSNASNGLTVIGLPRLKEDLDLHPSLAFWPLSVYGLATASTLLLTGAIADVAGPRSVNLLGCIFNCIFITACGLVRNGEQLIILRALQGLAAALHFSTSVALVTLGQPQGRGRNLSFACLGLSQLLGFSASLILGGILVDTIGWRWGWYLCGGMTLLLFAVGWWSLPEATQPISPRAKWQNIKTRVDWVGGFLASSSMSLLTYFLAIISADIDQIRSPGSLLAVSLSLVTAVLFVFWMHFRVKNGQVALIPNELWKNASFTSICITVALSFAVLNSLDLVTSLYFQDIEHLSALEAAIRMLPSTVVGLALNISTGLVVHKIRANWLVALASLLSAGSPLLMAFIQPDWPYWQCAFPAQILMPFSVDVLFTVGLIVITEGFPDEKQAVAGAVFNTAGQLGNTMGLATMQVISTWVTKHERAKSAAQALMEGYRATFWTMLALLLICTIVGATGLRQAGRIGSKHH</sequence>
<feature type="transmembrane region" description="Helical" evidence="7">
    <location>
        <begin position="491"/>
        <end position="511"/>
    </location>
</feature>
<dbReference type="InterPro" id="IPR011701">
    <property type="entry name" value="MFS"/>
</dbReference>
<keyword evidence="5" id="KW-0325">Glycoprotein</keyword>
<feature type="transmembrane region" description="Helical" evidence="7">
    <location>
        <begin position="173"/>
        <end position="197"/>
    </location>
</feature>
<dbReference type="PANTHER" id="PTHR42718">
    <property type="entry name" value="MAJOR FACILITATOR SUPERFAMILY MULTIDRUG TRANSPORTER MFSC"/>
    <property type="match status" value="1"/>
</dbReference>
<feature type="transmembrane region" description="Helical" evidence="7">
    <location>
        <begin position="383"/>
        <end position="401"/>
    </location>
</feature>
<dbReference type="Pfam" id="PF07690">
    <property type="entry name" value="MFS_1"/>
    <property type="match status" value="1"/>
</dbReference>
<evidence type="ECO:0000313" key="9">
    <source>
        <dbReference type="EMBL" id="EMT69809.1"/>
    </source>
</evidence>